<sequence length="667" mass="73036">MRECQPYFRAHSGGVFVVVVCAEVIQGPNLDAILESKNLTLGAAAALQKYLLLYFAPTLSPPPSVELTSSMAVSSSSSCISLQTLRRHSRLVSTPLNVSRCFMSGSVKLPVFNSDANLGEKKLRFSMCNVLGEYESEGSDESSINAIKDELFVTFFREAWPYFTAHRGSIFVVLLSAEVLDSSLLDPILMDISLLHGLGVKFVLVPGTHVQIDQLLAEKGREPKYVGRYRITDPDSLKAAMDSAGRIRLMIEAKLSPGPSLSGIRRHGENRRWHANVSVASGNFLAAKKRGVVEGIDYEATGEVKKVDVHRICERLDNDSIVILSNLGYSSSGGVLNCNTYEVATACALALGAEKLICIIDGPILDECGRLIRFLTLEDADMLIRRRAKQSEIAANYVKAIGEEETSSILPKFGMASSDRYSATFQNGVGFDNGNGLWSSEQGFAIGGQEKLSRSNGYLSELAAAAFVCRGGVQRVHLLDGNIAGVLLKELFQRDGVGTMVASDLYEGTRMAKVDDLSGIRQIFKPLEDSGTLIKRTDEELLNALDSFIVVEREGQVIACAALFPFYKYKCGEVAAIAVSPDCRGQGQGDKLLDYIEKKASSIGLQKLFLLTTRTADWFVRRGFTECSIENIPVERRKRINLSRGSKYYMKQLLPDTSGIRVNSMFA</sequence>
<evidence type="ECO:0000313" key="2">
    <source>
        <dbReference type="Proteomes" id="UP001056120"/>
    </source>
</evidence>
<gene>
    <name evidence="1" type="ORF">L1987_36766</name>
</gene>
<proteinExistence type="predicted"/>
<reference evidence="2" key="1">
    <citation type="journal article" date="2022" name="Mol. Ecol. Resour.">
        <title>The genomes of chicory, endive, great burdock and yacon provide insights into Asteraceae palaeo-polyploidization history and plant inulin production.</title>
        <authorList>
            <person name="Fan W."/>
            <person name="Wang S."/>
            <person name="Wang H."/>
            <person name="Wang A."/>
            <person name="Jiang F."/>
            <person name="Liu H."/>
            <person name="Zhao H."/>
            <person name="Xu D."/>
            <person name="Zhang Y."/>
        </authorList>
    </citation>
    <scope>NUCLEOTIDE SEQUENCE [LARGE SCALE GENOMIC DNA]</scope>
    <source>
        <strain evidence="2">cv. Yunnan</strain>
    </source>
</reference>
<dbReference type="Proteomes" id="UP001056120">
    <property type="component" value="Linkage Group LG12"/>
</dbReference>
<organism evidence="1 2">
    <name type="scientific">Smallanthus sonchifolius</name>
    <dbReference type="NCBI Taxonomy" id="185202"/>
    <lineage>
        <taxon>Eukaryota</taxon>
        <taxon>Viridiplantae</taxon>
        <taxon>Streptophyta</taxon>
        <taxon>Embryophyta</taxon>
        <taxon>Tracheophyta</taxon>
        <taxon>Spermatophyta</taxon>
        <taxon>Magnoliopsida</taxon>
        <taxon>eudicotyledons</taxon>
        <taxon>Gunneridae</taxon>
        <taxon>Pentapetalae</taxon>
        <taxon>asterids</taxon>
        <taxon>campanulids</taxon>
        <taxon>Asterales</taxon>
        <taxon>Asteraceae</taxon>
        <taxon>Asteroideae</taxon>
        <taxon>Heliantheae alliance</taxon>
        <taxon>Millerieae</taxon>
        <taxon>Smallanthus</taxon>
    </lineage>
</organism>
<name>A0ACB9HE40_9ASTR</name>
<dbReference type="EMBL" id="CM042029">
    <property type="protein sequence ID" value="KAI3794139.1"/>
    <property type="molecule type" value="Genomic_DNA"/>
</dbReference>
<comment type="caution">
    <text evidence="1">The sequence shown here is derived from an EMBL/GenBank/DDBJ whole genome shotgun (WGS) entry which is preliminary data.</text>
</comment>
<accession>A0ACB9HE40</accession>
<reference evidence="1 2" key="2">
    <citation type="journal article" date="2022" name="Mol. Ecol. Resour.">
        <title>The genomes of chicory, endive, great burdock and yacon provide insights into Asteraceae paleo-polyploidization history and plant inulin production.</title>
        <authorList>
            <person name="Fan W."/>
            <person name="Wang S."/>
            <person name="Wang H."/>
            <person name="Wang A."/>
            <person name="Jiang F."/>
            <person name="Liu H."/>
            <person name="Zhao H."/>
            <person name="Xu D."/>
            <person name="Zhang Y."/>
        </authorList>
    </citation>
    <scope>NUCLEOTIDE SEQUENCE [LARGE SCALE GENOMIC DNA]</scope>
    <source>
        <strain evidence="2">cv. Yunnan</strain>
        <tissue evidence="1">Leaves</tissue>
    </source>
</reference>
<keyword evidence="2" id="KW-1185">Reference proteome</keyword>
<evidence type="ECO:0000313" key="1">
    <source>
        <dbReference type="EMBL" id="KAI3794139.1"/>
    </source>
</evidence>
<protein>
    <submittedName>
        <fullName evidence="1">Uncharacterized protein</fullName>
    </submittedName>
</protein>